<dbReference type="PROSITE" id="PS50943">
    <property type="entry name" value="HTH_CROC1"/>
    <property type="match status" value="1"/>
</dbReference>
<reference evidence="3" key="1">
    <citation type="submission" date="2016-11" db="EMBL/GenBank/DDBJ databases">
        <authorList>
            <person name="Varghese N."/>
            <person name="Submissions S."/>
        </authorList>
    </citation>
    <scope>NUCLEOTIDE SEQUENCE [LARGE SCALE GENOMIC DNA]</scope>
    <source>
        <strain evidence="3">DSM 19978</strain>
    </source>
</reference>
<dbReference type="Pfam" id="PF01381">
    <property type="entry name" value="HTH_3"/>
    <property type="match status" value="1"/>
</dbReference>
<dbReference type="SMART" id="SM00530">
    <property type="entry name" value="HTH_XRE"/>
    <property type="match status" value="1"/>
</dbReference>
<dbReference type="SUPFAM" id="SSF47413">
    <property type="entry name" value="lambda repressor-like DNA-binding domains"/>
    <property type="match status" value="1"/>
</dbReference>
<name>A0A1M5FE87_9FLAO</name>
<dbReference type="CDD" id="cd00093">
    <property type="entry name" value="HTH_XRE"/>
    <property type="match status" value="1"/>
</dbReference>
<dbReference type="PANTHER" id="PTHR37038">
    <property type="entry name" value="TRANSCRIPTIONAL REGULATOR-RELATED"/>
    <property type="match status" value="1"/>
</dbReference>
<dbReference type="Gene3D" id="1.10.260.40">
    <property type="entry name" value="lambda repressor-like DNA-binding domains"/>
    <property type="match status" value="1"/>
</dbReference>
<dbReference type="GO" id="GO:0003677">
    <property type="term" value="F:DNA binding"/>
    <property type="evidence" value="ECO:0007669"/>
    <property type="project" value="InterPro"/>
</dbReference>
<evidence type="ECO:0000259" key="1">
    <source>
        <dbReference type="PROSITE" id="PS50943"/>
    </source>
</evidence>
<dbReference type="Proteomes" id="UP000184516">
    <property type="component" value="Unassembled WGS sequence"/>
</dbReference>
<organism evidence="2 3">
    <name type="scientific">Flavobacterium fluvii</name>
    <dbReference type="NCBI Taxonomy" id="468056"/>
    <lineage>
        <taxon>Bacteria</taxon>
        <taxon>Pseudomonadati</taxon>
        <taxon>Bacteroidota</taxon>
        <taxon>Flavobacteriia</taxon>
        <taxon>Flavobacteriales</taxon>
        <taxon>Flavobacteriaceae</taxon>
        <taxon>Flavobacterium</taxon>
    </lineage>
</organism>
<dbReference type="InterPro" id="IPR001387">
    <property type="entry name" value="Cro/C1-type_HTH"/>
</dbReference>
<gene>
    <name evidence="2" type="ORF">SAMN05443549_101750</name>
</gene>
<dbReference type="InterPro" id="IPR010982">
    <property type="entry name" value="Lambda_DNA-bd_dom_sf"/>
</dbReference>
<sequence>MARPKLDLERIKRELPTVNDYLDEQYGKQGTPEREEFSKNALAFYYGELIKEKRKEKHLTQQQLADQIGKERAYIAKIEQGKTDLQISNFVQIINALGMTLQVK</sequence>
<dbReference type="RefSeq" id="WP_073367994.1">
    <property type="nucleotide sequence ID" value="NZ_FQWB01000001.1"/>
</dbReference>
<dbReference type="AlphaFoldDB" id="A0A1M5FE87"/>
<accession>A0A1M5FE87</accession>
<dbReference type="InterPro" id="IPR053163">
    <property type="entry name" value="HTH-type_regulator_Rgg"/>
</dbReference>
<dbReference type="EMBL" id="FQWB01000001">
    <property type="protein sequence ID" value="SHF89847.1"/>
    <property type="molecule type" value="Genomic_DNA"/>
</dbReference>
<dbReference type="OrthoDB" id="337567at2"/>
<keyword evidence="3" id="KW-1185">Reference proteome</keyword>
<proteinExistence type="predicted"/>
<evidence type="ECO:0000313" key="3">
    <source>
        <dbReference type="Proteomes" id="UP000184516"/>
    </source>
</evidence>
<dbReference type="STRING" id="468056.SAMN05443549_101750"/>
<evidence type="ECO:0000313" key="2">
    <source>
        <dbReference type="EMBL" id="SHF89847.1"/>
    </source>
</evidence>
<feature type="domain" description="HTH cro/C1-type" evidence="1">
    <location>
        <begin position="50"/>
        <end position="104"/>
    </location>
</feature>
<protein>
    <submittedName>
        <fullName evidence="2">Helix-turn-helix</fullName>
    </submittedName>
</protein>